<dbReference type="EMBL" id="CP013236">
    <property type="protein sequence ID" value="AMP16646.1"/>
    <property type="molecule type" value="Genomic_DNA"/>
</dbReference>
<evidence type="ECO:0000256" key="2">
    <source>
        <dbReference type="SAM" id="SignalP"/>
    </source>
</evidence>
<evidence type="ECO:0000313" key="4">
    <source>
        <dbReference type="EMBL" id="AMP16646.1"/>
    </source>
</evidence>
<keyword evidence="5" id="KW-1185">Reference proteome</keyword>
<organism evidence="4 5">
    <name type="scientific">Collimonas pratensis</name>
    <dbReference type="NCBI Taxonomy" id="279113"/>
    <lineage>
        <taxon>Bacteria</taxon>
        <taxon>Pseudomonadati</taxon>
        <taxon>Pseudomonadota</taxon>
        <taxon>Betaproteobacteria</taxon>
        <taxon>Burkholderiales</taxon>
        <taxon>Oxalobacteraceae</taxon>
        <taxon>Collimonas</taxon>
    </lineage>
</organism>
<dbReference type="NCBIfam" id="TIGR04390">
    <property type="entry name" value="OMP_YaiO_dom"/>
    <property type="match status" value="1"/>
</dbReference>
<feature type="compositionally biased region" description="Low complexity" evidence="1">
    <location>
        <begin position="80"/>
        <end position="99"/>
    </location>
</feature>
<evidence type="ECO:0000256" key="1">
    <source>
        <dbReference type="SAM" id="MobiDB-lite"/>
    </source>
</evidence>
<gene>
    <name evidence="4" type="ORF">CPter291_4420</name>
</gene>
<dbReference type="RefSeq" id="WP_231879977.1">
    <property type="nucleotide sequence ID" value="NZ_CP013236.1"/>
</dbReference>
<evidence type="ECO:0000313" key="5">
    <source>
        <dbReference type="Proteomes" id="UP000074914"/>
    </source>
</evidence>
<reference evidence="4 5" key="1">
    <citation type="submission" date="2015-11" db="EMBL/GenBank/DDBJ databases">
        <title>Exploring the genomic traits of fungus-feeding bacterial genus Collimonas.</title>
        <authorList>
            <person name="Song C."/>
            <person name="Schmidt R."/>
            <person name="de Jager V."/>
            <person name="Krzyzanowska D."/>
            <person name="Jongedijk E."/>
            <person name="Cankar K."/>
            <person name="Beekwilder J."/>
            <person name="van Veen A."/>
            <person name="de Boer W."/>
            <person name="van Veen J.A."/>
            <person name="Garbeva P."/>
        </authorList>
    </citation>
    <scope>NUCLEOTIDE SEQUENCE [LARGE SCALE GENOMIC DNA]</scope>
    <source>
        <strain evidence="4 5">Ter291</strain>
    </source>
</reference>
<dbReference type="Proteomes" id="UP000074914">
    <property type="component" value="Chromosome"/>
</dbReference>
<feature type="signal peptide" evidence="2">
    <location>
        <begin position="1"/>
        <end position="23"/>
    </location>
</feature>
<accession>A0ABN4MFS5</accession>
<feature type="region of interest" description="Disordered" evidence="1">
    <location>
        <begin position="80"/>
        <end position="107"/>
    </location>
</feature>
<feature type="domain" description="YaiO beta-barrel" evidence="3">
    <location>
        <begin position="161"/>
        <end position="323"/>
    </location>
</feature>
<dbReference type="Pfam" id="PF19413">
    <property type="entry name" value="YaiO"/>
    <property type="match status" value="1"/>
</dbReference>
<feature type="chain" id="PRO_5047159387" description="YaiO beta-barrel domain-containing protein" evidence="2">
    <location>
        <begin position="24"/>
        <end position="380"/>
    </location>
</feature>
<evidence type="ECO:0000259" key="3">
    <source>
        <dbReference type="Pfam" id="PF19413"/>
    </source>
</evidence>
<protein>
    <recommendedName>
        <fullName evidence="3">YaiO beta-barrel domain-containing protein</fullName>
    </recommendedName>
</protein>
<keyword evidence="2" id="KW-0732">Signal</keyword>
<dbReference type="InterPro" id="IPR030887">
    <property type="entry name" value="Beta-barrel_YaiO"/>
</dbReference>
<sequence length="380" mass="39478">MKTALATLGLSFGCAALPASASADESTDIQVPTLQHARLMPLMNSAPAPVAAPVPAPAAVPVALLPPAAPVAASVATAPASPATPAAPAAPAAPTIRAAPAPPNAMPATAVDTTPAQLALAAPVDAAPVAVTPAESPAVAPPELAPESGALELVGGDGNMSNGYGHARLMSLRGMAVTSLGVVQGELTQQSRFGYSGNYGSVSLTHDFSPDYYSTVSVGTGNSPLFSSWRVDGTGYRKFGSELQYVAGIGAYYAKGNESARSDQGLLLTGIAYLPGTVIEGGVRLNWADPGRILGPSEYIAATFGNDDRRAIIVRYEHAKETYKVLPGGPELVNFKSNTVNLQWRERISRISMLLAGLEYYRSPAYDRLSFNLGWRWSFR</sequence>
<name>A0ABN4MFS5_9BURK</name>
<proteinExistence type="predicted"/>